<proteinExistence type="predicted"/>
<dbReference type="SMR" id="A0A2J8IR68"/>
<dbReference type="Pfam" id="PF04801">
    <property type="entry name" value="RPC5"/>
    <property type="match status" value="1"/>
</dbReference>
<feature type="non-terminal residue" evidence="1">
    <location>
        <position position="110"/>
    </location>
</feature>
<dbReference type="InterPro" id="IPR006886">
    <property type="entry name" value="RNA_pol_III_Rpc5"/>
</dbReference>
<protein>
    <submittedName>
        <fullName evidence="1">POLR3E isoform 18</fullName>
    </submittedName>
</protein>
<reference evidence="1 2" key="1">
    <citation type="submission" date="2017-12" db="EMBL/GenBank/DDBJ databases">
        <title>High-resolution comparative analysis of great ape genomes.</title>
        <authorList>
            <person name="Pollen A."/>
            <person name="Hastie A."/>
            <person name="Hormozdiari F."/>
            <person name="Dougherty M."/>
            <person name="Liu R."/>
            <person name="Chaisson M."/>
            <person name="Hoppe E."/>
            <person name="Hill C."/>
            <person name="Pang A."/>
            <person name="Hillier L."/>
            <person name="Baker C."/>
            <person name="Armstrong J."/>
            <person name="Shendure J."/>
            <person name="Paten B."/>
            <person name="Wilson R."/>
            <person name="Chao H."/>
            <person name="Schneider V."/>
            <person name="Ventura M."/>
            <person name="Kronenberg Z."/>
            <person name="Murali S."/>
            <person name="Gordon D."/>
            <person name="Cantsilieris S."/>
            <person name="Munson K."/>
            <person name="Nelson B."/>
            <person name="Raja A."/>
            <person name="Underwood J."/>
            <person name="Diekhans M."/>
            <person name="Fiddes I."/>
            <person name="Haussler D."/>
            <person name="Eichler E."/>
        </authorList>
    </citation>
    <scope>NUCLEOTIDE SEQUENCE [LARGE SCALE GENOMIC DNA]</scope>
    <source>
        <strain evidence="1">Yerkes chimp pedigree #C0471</strain>
    </source>
</reference>
<dbReference type="AlphaFoldDB" id="A0A2J8IR68"/>
<sequence length="110" mass="12359">MANEEDDPVVQEIDVYLAKSLAEKLYLFQYPVRPASMTYDDIPHLSAKIKPKQQKVELEMAIDTLNPNYCRSKGEQIALNVDGACADETSTYSSKLMDKQTFCSSQTTSN</sequence>
<dbReference type="PANTHER" id="PTHR12069:SF0">
    <property type="entry name" value="DNA-DIRECTED RNA POLYMERASE III SUBUNIT RPC5"/>
    <property type="match status" value="1"/>
</dbReference>
<organism evidence="1 2">
    <name type="scientific">Pan troglodytes</name>
    <name type="common">Chimpanzee</name>
    <dbReference type="NCBI Taxonomy" id="9598"/>
    <lineage>
        <taxon>Eukaryota</taxon>
        <taxon>Metazoa</taxon>
        <taxon>Chordata</taxon>
        <taxon>Craniata</taxon>
        <taxon>Vertebrata</taxon>
        <taxon>Euteleostomi</taxon>
        <taxon>Mammalia</taxon>
        <taxon>Eutheria</taxon>
        <taxon>Euarchontoglires</taxon>
        <taxon>Primates</taxon>
        <taxon>Haplorrhini</taxon>
        <taxon>Catarrhini</taxon>
        <taxon>Hominidae</taxon>
        <taxon>Pan</taxon>
    </lineage>
</organism>
<dbReference type="GO" id="GO:0005634">
    <property type="term" value="C:nucleus"/>
    <property type="evidence" value="ECO:0007669"/>
    <property type="project" value="InterPro"/>
</dbReference>
<comment type="caution">
    <text evidence="1">The sequence shown here is derived from an EMBL/GenBank/DDBJ whole genome shotgun (WGS) entry which is preliminary data.</text>
</comment>
<dbReference type="EMBL" id="NBAG03000621">
    <property type="protein sequence ID" value="PNI13023.1"/>
    <property type="molecule type" value="Genomic_DNA"/>
</dbReference>
<evidence type="ECO:0000313" key="1">
    <source>
        <dbReference type="EMBL" id="PNI13023.1"/>
    </source>
</evidence>
<gene>
    <name evidence="1" type="ORF">CK820_G0053866</name>
</gene>
<name>A0A2J8IR68_PANTR</name>
<accession>A0A2J8IR68</accession>
<dbReference type="Proteomes" id="UP000236370">
    <property type="component" value="Unassembled WGS sequence"/>
</dbReference>
<evidence type="ECO:0000313" key="2">
    <source>
        <dbReference type="Proteomes" id="UP000236370"/>
    </source>
</evidence>
<dbReference type="GO" id="GO:0006351">
    <property type="term" value="P:DNA-templated transcription"/>
    <property type="evidence" value="ECO:0007669"/>
    <property type="project" value="InterPro"/>
</dbReference>
<dbReference type="PANTHER" id="PTHR12069">
    <property type="entry name" value="DNA-DIRECTED RNA POLYMERASES III 80 KDA POLYPEPTIDE RNA POLYMERASE III SUBUNIT 5"/>
    <property type="match status" value="1"/>
</dbReference>